<gene>
    <name evidence="3" type="ORF">KQ657_004540</name>
</gene>
<dbReference type="PANTHER" id="PTHR37987:SF1">
    <property type="entry name" value="OXO-4-HYDROXY-4-CARBOXY-5-UREIDOIMIDAZOLINE DECARBOXYLASE DOMAIN-CONTAINING PROTEIN"/>
    <property type="match status" value="1"/>
</dbReference>
<dbReference type="RefSeq" id="XP_043049875.1">
    <property type="nucleotide sequence ID" value="XM_043195209.1"/>
</dbReference>
<dbReference type="Proteomes" id="UP000790833">
    <property type="component" value="Unassembled WGS sequence"/>
</dbReference>
<organism evidence="3 4">
    <name type="scientific">Scheffersomyces spartinae</name>
    <dbReference type="NCBI Taxonomy" id="45513"/>
    <lineage>
        <taxon>Eukaryota</taxon>
        <taxon>Fungi</taxon>
        <taxon>Dikarya</taxon>
        <taxon>Ascomycota</taxon>
        <taxon>Saccharomycotina</taxon>
        <taxon>Pichiomycetes</taxon>
        <taxon>Debaryomycetaceae</taxon>
        <taxon>Scheffersomyces</taxon>
    </lineage>
</organism>
<dbReference type="OrthoDB" id="5398391at2759"/>
<keyword evidence="4" id="KW-1185">Reference proteome</keyword>
<dbReference type="Gene3D" id="1.10.3330.10">
    <property type="entry name" value="Oxo-4-hydroxy-4-carboxy-5-ureidoimidazoline decarboxylase"/>
    <property type="match status" value="1"/>
</dbReference>
<dbReference type="InterPro" id="IPR018020">
    <property type="entry name" value="OHCU_decarboxylase"/>
</dbReference>
<evidence type="ECO:0000313" key="4">
    <source>
        <dbReference type="Proteomes" id="UP000790833"/>
    </source>
</evidence>
<evidence type="ECO:0000256" key="1">
    <source>
        <dbReference type="ARBA" id="ARBA00022631"/>
    </source>
</evidence>
<dbReference type="AlphaFoldDB" id="A0A9P7VAP7"/>
<feature type="domain" description="Oxo-4-hydroxy-4-carboxy-5-ureidoimidazoline decarboxylase" evidence="2">
    <location>
        <begin position="19"/>
        <end position="184"/>
    </location>
</feature>
<comment type="caution">
    <text evidence="3">The sequence shown here is derived from an EMBL/GenBank/DDBJ whole genome shotgun (WGS) entry which is preliminary data.</text>
</comment>
<dbReference type="SUPFAM" id="SSF158694">
    <property type="entry name" value="UraD-Like"/>
    <property type="match status" value="1"/>
</dbReference>
<sequence length="191" mass="21274">MSYTLPPIEEIGLSLVDTKTEICNHLFEPCSTLTAFILAKVLTINCSFNSYGQFIEAARIALLQFLEDEESKEKKGKGPLDLKISQIIAAHPRLGASKTTKLSSHSATEQKSLQAASDEETKALLDLNNQYETAFPGLRYVVFVNGRPRSDIMENMKMRIARNDISLERKEAFNAMCDIALDRAFNLGAKL</sequence>
<proteinExistence type="predicted"/>
<protein>
    <recommendedName>
        <fullName evidence="2">Oxo-4-hydroxy-4-carboxy-5-ureidoimidazoline decarboxylase domain-containing protein</fullName>
    </recommendedName>
</protein>
<dbReference type="Pfam" id="PF09349">
    <property type="entry name" value="OHCU_decarbox"/>
    <property type="match status" value="1"/>
</dbReference>
<reference evidence="3" key="1">
    <citation type="submission" date="2021-03" db="EMBL/GenBank/DDBJ databases">
        <authorList>
            <person name="Palmer J.M."/>
        </authorList>
    </citation>
    <scope>NUCLEOTIDE SEQUENCE</scope>
    <source>
        <strain evidence="3">ARV_011</strain>
    </source>
</reference>
<evidence type="ECO:0000259" key="2">
    <source>
        <dbReference type="Pfam" id="PF09349"/>
    </source>
</evidence>
<dbReference type="EMBL" id="JAHMUF010000007">
    <property type="protein sequence ID" value="KAG7194328.1"/>
    <property type="molecule type" value="Genomic_DNA"/>
</dbReference>
<dbReference type="InterPro" id="IPR036778">
    <property type="entry name" value="OHCU_decarboxylase_sf"/>
</dbReference>
<evidence type="ECO:0000313" key="3">
    <source>
        <dbReference type="EMBL" id="KAG7194328.1"/>
    </source>
</evidence>
<dbReference type="GeneID" id="66117914"/>
<keyword evidence="1" id="KW-0659">Purine metabolism</keyword>
<name>A0A9P7VAP7_9ASCO</name>
<dbReference type="GO" id="GO:0006144">
    <property type="term" value="P:purine nucleobase metabolic process"/>
    <property type="evidence" value="ECO:0007669"/>
    <property type="project" value="UniProtKB-KW"/>
</dbReference>
<dbReference type="PANTHER" id="PTHR37987">
    <property type="entry name" value="CHROMOSOME 9, WHOLE GENOME SHOTGUN SEQUENCE"/>
    <property type="match status" value="1"/>
</dbReference>
<accession>A0A9P7VAP7</accession>